<dbReference type="PANTHER" id="PTHR21661:SF35">
    <property type="entry name" value="EPOXIDE HYDROLASE"/>
    <property type="match status" value="1"/>
</dbReference>
<protein>
    <submittedName>
        <fullName evidence="5">Epoxide hydrolase 1</fullName>
    </submittedName>
</protein>
<dbReference type="PANTHER" id="PTHR21661">
    <property type="entry name" value="EPOXIDE HYDROLASE 1-RELATED"/>
    <property type="match status" value="1"/>
</dbReference>
<dbReference type="RefSeq" id="XP_018003859.1">
    <property type="nucleotide sequence ID" value="XM_018146909.1"/>
</dbReference>
<keyword evidence="2" id="KW-0058">Aromatic hydrocarbons catabolism</keyword>
<feature type="domain" description="Epoxide hydrolase N-terminal" evidence="4">
    <location>
        <begin position="3"/>
        <end position="113"/>
    </location>
</feature>
<dbReference type="SUPFAM" id="SSF53474">
    <property type="entry name" value="alpha/beta-Hydrolases"/>
    <property type="match status" value="1"/>
</dbReference>
<comment type="similarity">
    <text evidence="1">Belongs to the peptidase S33 family.</text>
</comment>
<accession>A0A0N1P0V9</accession>
<evidence type="ECO:0000313" key="5">
    <source>
        <dbReference type="EMBL" id="KPI43896.1"/>
    </source>
</evidence>
<evidence type="ECO:0000256" key="1">
    <source>
        <dbReference type="ARBA" id="ARBA00010088"/>
    </source>
</evidence>
<reference evidence="5 6" key="1">
    <citation type="submission" date="2015-06" db="EMBL/GenBank/DDBJ databases">
        <title>Draft genome of the ant-associated black yeast Phialophora attae CBS 131958.</title>
        <authorList>
            <person name="Moreno L.F."/>
            <person name="Stielow B.J."/>
            <person name="de Hoog S."/>
            <person name="Vicente V.A."/>
            <person name="Weiss V.A."/>
            <person name="de Vries M."/>
            <person name="Cruz L.M."/>
            <person name="Souza E.M."/>
        </authorList>
    </citation>
    <scope>NUCLEOTIDE SEQUENCE [LARGE SCALE GENOMIC DNA]</scope>
    <source>
        <strain evidence="5 6">CBS 131958</strain>
    </source>
</reference>
<dbReference type="OrthoDB" id="7130006at2759"/>
<proteinExistence type="inferred from homology"/>
<evidence type="ECO:0000256" key="2">
    <source>
        <dbReference type="ARBA" id="ARBA00022797"/>
    </source>
</evidence>
<evidence type="ECO:0000313" key="6">
    <source>
        <dbReference type="Proteomes" id="UP000038010"/>
    </source>
</evidence>
<dbReference type="STRING" id="1664694.A0A0N1P0V9"/>
<keyword evidence="6" id="KW-1185">Reference proteome</keyword>
<dbReference type="GO" id="GO:0004301">
    <property type="term" value="F:epoxide hydrolase activity"/>
    <property type="evidence" value="ECO:0007669"/>
    <property type="project" value="TreeGrafter"/>
</dbReference>
<dbReference type="AlphaFoldDB" id="A0A0N1P0V9"/>
<dbReference type="Pfam" id="PF06441">
    <property type="entry name" value="EHN"/>
    <property type="match status" value="1"/>
</dbReference>
<sequence>MAISPFKLSVPDEELSLLNQKLKLARIPDLPESLADDNGLTGQSIRKLVDFWLNDFDWRKEEAELNKLPQFPTPVDISDDFGPLDVHFVHSKSSKTNSTPLLFFHGWPGNFAEITKGLKRLNDEGFDVVAPSLPGYGFTAYPRKHGFDLSKVAEMGTKLMIKLGYQRFVAQGGDWGSMIVKLVAQDYPDNVMAVHAQLCIPR</sequence>
<evidence type="ECO:0000259" key="4">
    <source>
        <dbReference type="Pfam" id="PF06441"/>
    </source>
</evidence>
<dbReference type="GO" id="GO:0097176">
    <property type="term" value="P:epoxide metabolic process"/>
    <property type="evidence" value="ECO:0007669"/>
    <property type="project" value="TreeGrafter"/>
</dbReference>
<name>A0A0N1P0V9_9EURO</name>
<evidence type="ECO:0000256" key="3">
    <source>
        <dbReference type="ARBA" id="ARBA00022801"/>
    </source>
</evidence>
<dbReference type="InterPro" id="IPR000639">
    <property type="entry name" value="Epox_hydrolase-like"/>
</dbReference>
<comment type="caution">
    <text evidence="5">The sequence shown here is derived from an EMBL/GenBank/DDBJ whole genome shotgun (WGS) entry which is preliminary data.</text>
</comment>
<dbReference type="Gene3D" id="3.40.50.1820">
    <property type="entry name" value="alpha/beta hydrolase"/>
    <property type="match status" value="1"/>
</dbReference>
<organism evidence="5 6">
    <name type="scientific">Cyphellophora attinorum</name>
    <dbReference type="NCBI Taxonomy" id="1664694"/>
    <lineage>
        <taxon>Eukaryota</taxon>
        <taxon>Fungi</taxon>
        <taxon>Dikarya</taxon>
        <taxon>Ascomycota</taxon>
        <taxon>Pezizomycotina</taxon>
        <taxon>Eurotiomycetes</taxon>
        <taxon>Chaetothyriomycetidae</taxon>
        <taxon>Chaetothyriales</taxon>
        <taxon>Cyphellophoraceae</taxon>
        <taxon>Cyphellophora</taxon>
    </lineage>
</organism>
<dbReference type="GeneID" id="28738789"/>
<dbReference type="VEuPathDB" id="FungiDB:AB675_6606"/>
<gene>
    <name evidence="5" type="ORF">AB675_6606</name>
</gene>
<dbReference type="PRINTS" id="PR00412">
    <property type="entry name" value="EPOXHYDRLASE"/>
</dbReference>
<dbReference type="InterPro" id="IPR029058">
    <property type="entry name" value="AB_hydrolase_fold"/>
</dbReference>
<dbReference type="Proteomes" id="UP000038010">
    <property type="component" value="Unassembled WGS sequence"/>
</dbReference>
<dbReference type="InterPro" id="IPR010497">
    <property type="entry name" value="Epoxide_hydro_N"/>
</dbReference>
<dbReference type="EMBL" id="LFJN01000004">
    <property type="protein sequence ID" value="KPI43896.1"/>
    <property type="molecule type" value="Genomic_DNA"/>
</dbReference>
<keyword evidence="3 5" id="KW-0378">Hydrolase</keyword>